<dbReference type="PROSITE" id="PS50109">
    <property type="entry name" value="HIS_KIN"/>
    <property type="match status" value="1"/>
</dbReference>
<dbReference type="InterPro" id="IPR050736">
    <property type="entry name" value="Sensor_HK_Regulatory"/>
</dbReference>
<feature type="domain" description="Histidine kinase" evidence="13">
    <location>
        <begin position="555"/>
        <end position="774"/>
    </location>
</feature>
<dbReference type="EC" id="2.7.13.3" evidence="3"/>
<dbReference type="Pfam" id="PF02518">
    <property type="entry name" value="HATPase_c"/>
    <property type="match status" value="1"/>
</dbReference>
<evidence type="ECO:0000259" key="13">
    <source>
        <dbReference type="PROSITE" id="PS50109"/>
    </source>
</evidence>
<dbReference type="GO" id="GO:0016020">
    <property type="term" value="C:membrane"/>
    <property type="evidence" value="ECO:0007669"/>
    <property type="project" value="UniProtKB-SubCell"/>
</dbReference>
<evidence type="ECO:0000259" key="14">
    <source>
        <dbReference type="PROSITE" id="PS50112"/>
    </source>
</evidence>
<keyword evidence="8" id="KW-0067">ATP-binding</keyword>
<evidence type="ECO:0000256" key="11">
    <source>
        <dbReference type="SAM" id="MobiDB-lite"/>
    </source>
</evidence>
<dbReference type="SMART" id="SM00387">
    <property type="entry name" value="HATPase_c"/>
    <property type="match status" value="1"/>
</dbReference>
<keyword evidence="5" id="KW-0808">Transferase</keyword>
<dbReference type="InterPro" id="IPR001610">
    <property type="entry name" value="PAC"/>
</dbReference>
<name>A0A949PLA3_9HYPH</name>
<sequence>MASTDAYDAPAGKHCAPRRERKKGRLSGHVSLLAGPAYGKFISMEPILRRLVPALIIIFLIILGVARVFSMLSWREDIEQQHKAALSAATANLAQMIERASNGIDGGVNAPAQMAPKDIENIIAEFRSRGLSSPSMTIALVNDTSTIIAASGPQSDMVGKQASAVFGEVQPLLLFAERAGVLTITMQGEAAFGALSKTVSTPFAVIAVQPERTIFAEWKRAVSLSITLFAGTTGVMFAILYAYFSQAARAREADDLSGQIQRRIDMALARGRGGLWDWDMARGRIYWSRSMYEMLGYEAQDAVLPFGDVSAIINPEDGDLYSIAERAAAGDISHVDRVWRMRHADGSWVWMRVRAEITTESDLHLVGIAFDVSEQHRFAQQTAEADMRIREAIENISEAFVLWDAKSRLVMANSKFSEYAGLPVWTLRPGVPRNEVDAHTRPFSFERRMANEHNHAGGQTFERQLSDGRWLQVNERRTQDGGMVSISTDITQIKQHQERLVESERRLMATIHDLSIARKGERDRVRELSELARKYGQEKERAEAANRAKSEFLANMSHELRTPLNAIIGFSEMIQAGTFGPLGSDRYEEYINDIHTSGNFLLNVINDILDMSKIETGHFSLDREKIDLCPLINETVRMISLQADEKEITVDTRIEEAMQLYADRRAIKQVLINLLSNAVKFTSYGGQITVRARKTGTALFMTIQDTGCGIPKSAIKKIGQPFEQVENQFTKTHTGSGLGLAITRSLAELHGGWLRIRSTEGVGTVVSVCIPDRRENGAPGLQSETHAA</sequence>
<feature type="region of interest" description="Disordered" evidence="11">
    <location>
        <begin position="1"/>
        <end position="23"/>
    </location>
</feature>
<dbReference type="SMART" id="SM00388">
    <property type="entry name" value="HisKA"/>
    <property type="match status" value="1"/>
</dbReference>
<dbReference type="InterPro" id="IPR005467">
    <property type="entry name" value="His_kinase_dom"/>
</dbReference>
<dbReference type="InterPro" id="IPR003661">
    <property type="entry name" value="HisK_dim/P_dom"/>
</dbReference>
<feature type="domain" description="PAS" evidence="14">
    <location>
        <begin position="385"/>
        <end position="422"/>
    </location>
</feature>
<dbReference type="Pfam" id="PF00512">
    <property type="entry name" value="HisKA"/>
    <property type="match status" value="1"/>
</dbReference>
<organism evidence="15 16">
    <name type="scientific">Falsochrobactrum tianjinense</name>
    <dbReference type="NCBI Taxonomy" id="2706015"/>
    <lineage>
        <taxon>Bacteria</taxon>
        <taxon>Pseudomonadati</taxon>
        <taxon>Pseudomonadota</taxon>
        <taxon>Alphaproteobacteria</taxon>
        <taxon>Hyphomicrobiales</taxon>
        <taxon>Brucellaceae</taxon>
        <taxon>Falsochrobactrum</taxon>
    </lineage>
</organism>
<comment type="caution">
    <text evidence="15">The sequence shown here is derived from an EMBL/GenBank/DDBJ whole genome shotgun (WGS) entry which is preliminary data.</text>
</comment>
<evidence type="ECO:0000313" key="16">
    <source>
        <dbReference type="Proteomes" id="UP000752297"/>
    </source>
</evidence>
<dbReference type="Pfam" id="PF12860">
    <property type="entry name" value="PAS_7"/>
    <property type="match status" value="1"/>
</dbReference>
<dbReference type="RefSeq" id="WP_217676635.1">
    <property type="nucleotide sequence ID" value="NZ_JAHRVA010000001.1"/>
</dbReference>
<evidence type="ECO:0000256" key="7">
    <source>
        <dbReference type="ARBA" id="ARBA00022777"/>
    </source>
</evidence>
<keyword evidence="7" id="KW-0418">Kinase</keyword>
<gene>
    <name evidence="15" type="ORF">KUG47_04025</name>
</gene>
<dbReference type="AlphaFoldDB" id="A0A949PLA3"/>
<evidence type="ECO:0000256" key="6">
    <source>
        <dbReference type="ARBA" id="ARBA00022741"/>
    </source>
</evidence>
<evidence type="ECO:0000256" key="1">
    <source>
        <dbReference type="ARBA" id="ARBA00000085"/>
    </source>
</evidence>
<dbReference type="InterPro" id="IPR003594">
    <property type="entry name" value="HATPase_dom"/>
</dbReference>
<evidence type="ECO:0000256" key="12">
    <source>
        <dbReference type="SAM" id="Phobius"/>
    </source>
</evidence>
<dbReference type="InterPro" id="IPR013655">
    <property type="entry name" value="PAS_fold_3"/>
</dbReference>
<feature type="transmembrane region" description="Helical" evidence="12">
    <location>
        <begin position="51"/>
        <end position="74"/>
    </location>
</feature>
<keyword evidence="10 12" id="KW-0472">Membrane</keyword>
<evidence type="ECO:0000256" key="2">
    <source>
        <dbReference type="ARBA" id="ARBA00004370"/>
    </source>
</evidence>
<dbReference type="PROSITE" id="PS50112">
    <property type="entry name" value="PAS"/>
    <property type="match status" value="1"/>
</dbReference>
<dbReference type="GO" id="GO:0005524">
    <property type="term" value="F:ATP binding"/>
    <property type="evidence" value="ECO:0007669"/>
    <property type="project" value="UniProtKB-KW"/>
</dbReference>
<keyword evidence="12" id="KW-1133">Transmembrane helix</keyword>
<dbReference type="PANTHER" id="PTHR43711">
    <property type="entry name" value="TWO-COMPONENT HISTIDINE KINASE"/>
    <property type="match status" value="1"/>
</dbReference>
<evidence type="ECO:0000256" key="9">
    <source>
        <dbReference type="ARBA" id="ARBA00023012"/>
    </source>
</evidence>
<dbReference type="CDD" id="cd16922">
    <property type="entry name" value="HATPase_EvgS-ArcB-TorS-like"/>
    <property type="match status" value="1"/>
</dbReference>
<dbReference type="GO" id="GO:0000155">
    <property type="term" value="F:phosphorelay sensor kinase activity"/>
    <property type="evidence" value="ECO:0007669"/>
    <property type="project" value="InterPro"/>
</dbReference>
<keyword evidence="16" id="KW-1185">Reference proteome</keyword>
<dbReference type="CDD" id="cd00130">
    <property type="entry name" value="PAS"/>
    <property type="match status" value="1"/>
</dbReference>
<keyword evidence="12" id="KW-0812">Transmembrane</keyword>
<dbReference type="PANTHER" id="PTHR43711:SF26">
    <property type="entry name" value="SENSOR HISTIDINE KINASE RCSC"/>
    <property type="match status" value="1"/>
</dbReference>
<dbReference type="NCBIfam" id="TIGR00229">
    <property type="entry name" value="sensory_box"/>
    <property type="match status" value="1"/>
</dbReference>
<evidence type="ECO:0000256" key="10">
    <source>
        <dbReference type="ARBA" id="ARBA00023136"/>
    </source>
</evidence>
<comment type="subcellular location">
    <subcellularLocation>
        <location evidence="2">Membrane</location>
    </subcellularLocation>
</comment>
<comment type="catalytic activity">
    <reaction evidence="1">
        <text>ATP + protein L-histidine = ADP + protein N-phospho-L-histidine.</text>
        <dbReference type="EC" id="2.7.13.3"/>
    </reaction>
</comment>
<dbReference type="Proteomes" id="UP000752297">
    <property type="component" value="Unassembled WGS sequence"/>
</dbReference>
<dbReference type="SMART" id="SM00086">
    <property type="entry name" value="PAC"/>
    <property type="match status" value="1"/>
</dbReference>
<keyword evidence="4" id="KW-0597">Phosphoprotein</keyword>
<dbReference type="FunFam" id="1.10.287.130:FF:000038">
    <property type="entry name" value="Sensory transduction histidine kinase"/>
    <property type="match status" value="1"/>
</dbReference>
<evidence type="ECO:0000313" key="15">
    <source>
        <dbReference type="EMBL" id="MBV2142667.1"/>
    </source>
</evidence>
<evidence type="ECO:0000256" key="5">
    <source>
        <dbReference type="ARBA" id="ARBA00022679"/>
    </source>
</evidence>
<keyword evidence="9" id="KW-0902">Two-component regulatory system</keyword>
<evidence type="ECO:0000256" key="8">
    <source>
        <dbReference type="ARBA" id="ARBA00022840"/>
    </source>
</evidence>
<dbReference type="CDD" id="cd00082">
    <property type="entry name" value="HisKA"/>
    <property type="match status" value="1"/>
</dbReference>
<protein>
    <recommendedName>
        <fullName evidence="3">histidine kinase</fullName>
        <ecNumber evidence="3">2.7.13.3</ecNumber>
    </recommendedName>
</protein>
<feature type="transmembrane region" description="Helical" evidence="12">
    <location>
        <begin position="221"/>
        <end position="244"/>
    </location>
</feature>
<proteinExistence type="predicted"/>
<dbReference type="EMBL" id="JAHRVA010000001">
    <property type="protein sequence ID" value="MBV2142667.1"/>
    <property type="molecule type" value="Genomic_DNA"/>
</dbReference>
<dbReference type="Pfam" id="PF08447">
    <property type="entry name" value="PAS_3"/>
    <property type="match status" value="1"/>
</dbReference>
<keyword evidence="6" id="KW-0547">Nucleotide-binding</keyword>
<evidence type="ECO:0000256" key="3">
    <source>
        <dbReference type="ARBA" id="ARBA00012438"/>
    </source>
</evidence>
<accession>A0A949PLA3</accession>
<evidence type="ECO:0000256" key="4">
    <source>
        <dbReference type="ARBA" id="ARBA00022553"/>
    </source>
</evidence>
<reference evidence="15 16" key="1">
    <citation type="submission" date="2021-06" db="EMBL/GenBank/DDBJ databases">
        <title>Falsochrobactrum tianjin sp.nov., a new petroleum-degrading bacteria isolated from oily soils.</title>
        <authorList>
            <person name="Chen G."/>
            <person name="Chen H."/>
            <person name="Tian J."/>
            <person name="Qing J."/>
            <person name="Zhong L."/>
            <person name="Ma W."/>
            <person name="Song Y."/>
            <person name="Cui X."/>
            <person name="Yan B."/>
        </authorList>
    </citation>
    <scope>NUCLEOTIDE SEQUENCE [LARGE SCALE GENOMIC DNA]</scope>
    <source>
        <strain evidence="15 16">TDYN1</strain>
    </source>
</reference>
<dbReference type="FunFam" id="3.30.565.10:FF:000006">
    <property type="entry name" value="Sensor histidine kinase WalK"/>
    <property type="match status" value="1"/>
</dbReference>
<dbReference type="InterPro" id="IPR000014">
    <property type="entry name" value="PAS"/>
</dbReference>